<dbReference type="EMBL" id="LAZR01044723">
    <property type="protein sequence ID" value="KKL03955.1"/>
    <property type="molecule type" value="Genomic_DNA"/>
</dbReference>
<keyword evidence="2" id="KW-0812">Transmembrane</keyword>
<feature type="transmembrane region" description="Helical" evidence="2">
    <location>
        <begin position="20"/>
        <end position="41"/>
    </location>
</feature>
<feature type="region of interest" description="Disordered" evidence="1">
    <location>
        <begin position="163"/>
        <end position="182"/>
    </location>
</feature>
<evidence type="ECO:0000256" key="2">
    <source>
        <dbReference type="SAM" id="Phobius"/>
    </source>
</evidence>
<proteinExistence type="predicted"/>
<dbReference type="AlphaFoldDB" id="A0A0F9A390"/>
<evidence type="ECO:0000313" key="3">
    <source>
        <dbReference type="EMBL" id="KKL03955.1"/>
    </source>
</evidence>
<feature type="non-terminal residue" evidence="3">
    <location>
        <position position="182"/>
    </location>
</feature>
<comment type="caution">
    <text evidence="3">The sequence shown here is derived from an EMBL/GenBank/DDBJ whole genome shotgun (WGS) entry which is preliminary data.</text>
</comment>
<organism evidence="3">
    <name type="scientific">marine sediment metagenome</name>
    <dbReference type="NCBI Taxonomy" id="412755"/>
    <lineage>
        <taxon>unclassified sequences</taxon>
        <taxon>metagenomes</taxon>
        <taxon>ecological metagenomes</taxon>
    </lineage>
</organism>
<evidence type="ECO:0000256" key="1">
    <source>
        <dbReference type="SAM" id="MobiDB-lite"/>
    </source>
</evidence>
<keyword evidence="2" id="KW-1133">Transmembrane helix</keyword>
<reference evidence="3" key="1">
    <citation type="journal article" date="2015" name="Nature">
        <title>Complex archaea that bridge the gap between prokaryotes and eukaryotes.</title>
        <authorList>
            <person name="Spang A."/>
            <person name="Saw J.H."/>
            <person name="Jorgensen S.L."/>
            <person name="Zaremba-Niedzwiedzka K."/>
            <person name="Martijn J."/>
            <person name="Lind A.E."/>
            <person name="van Eijk R."/>
            <person name="Schleper C."/>
            <person name="Guy L."/>
            <person name="Ettema T.J."/>
        </authorList>
    </citation>
    <scope>NUCLEOTIDE SEQUENCE</scope>
</reference>
<name>A0A0F9A390_9ZZZZ</name>
<protein>
    <submittedName>
        <fullName evidence="3">Uncharacterized protein</fullName>
    </submittedName>
</protein>
<gene>
    <name evidence="3" type="ORF">LCGC14_2620890</name>
</gene>
<accession>A0A0F9A390</accession>
<keyword evidence="2" id="KW-0472">Membrane</keyword>
<sequence>MTTHEGIFAGFTGAGAGALVALQWILYFLPLIGAMFWFIYWSKHKYPVSILDLSQDSTGKGIGVREMKDKGGVFRKAGIPYFHLMKRFKVKYLRPPMGHEIESDGRVYLLRLSEKSYRYAPRKVMIRKNGDVVMNTEEQLYDSIFSEKKKHNKNQILMIANPTYDPKRPVGNPHNKQFLRVE</sequence>